<evidence type="ECO:0000256" key="20">
    <source>
        <dbReference type="ARBA" id="ARBA00048679"/>
    </source>
</evidence>
<dbReference type="GO" id="GO:0005886">
    <property type="term" value="C:plasma membrane"/>
    <property type="evidence" value="ECO:0007669"/>
    <property type="project" value="UniProtKB-SubCell"/>
</dbReference>
<evidence type="ECO:0000256" key="15">
    <source>
        <dbReference type="ARBA" id="ARBA00022989"/>
    </source>
</evidence>
<dbReference type="Pfam" id="PF00560">
    <property type="entry name" value="LRR_1"/>
    <property type="match status" value="6"/>
</dbReference>
<comment type="caution">
    <text evidence="23">The sequence shown here is derived from an EMBL/GenBank/DDBJ whole genome shotgun (WGS) entry which is preliminary data.</text>
</comment>
<keyword evidence="6" id="KW-0597">Phosphoprotein</keyword>
<dbReference type="AlphaFoldDB" id="A0AAW2VCT5"/>
<protein>
    <recommendedName>
        <fullName evidence="3">non-specific serine/threonine protein kinase</fullName>
        <ecNumber evidence="3">2.7.11.1</ecNumber>
    </recommendedName>
</protein>
<keyword evidence="4" id="KW-1003">Cell membrane</keyword>
<dbReference type="EMBL" id="JACGWN010000010">
    <property type="protein sequence ID" value="KAL0426918.1"/>
    <property type="molecule type" value="Genomic_DNA"/>
</dbReference>
<keyword evidence="13 23" id="KW-0418">Kinase</keyword>
<evidence type="ECO:0000313" key="23">
    <source>
        <dbReference type="EMBL" id="KAL0426918.1"/>
    </source>
</evidence>
<keyword evidence="7" id="KW-0433">Leucine-rich repeat</keyword>
<gene>
    <name evidence="23" type="ORF">Slati_2866600</name>
</gene>
<reference evidence="23" key="2">
    <citation type="journal article" date="2024" name="Plant">
        <title>Genomic evolution and insights into agronomic trait innovations of Sesamum species.</title>
        <authorList>
            <person name="Miao H."/>
            <person name="Wang L."/>
            <person name="Qu L."/>
            <person name="Liu H."/>
            <person name="Sun Y."/>
            <person name="Le M."/>
            <person name="Wang Q."/>
            <person name="Wei S."/>
            <person name="Zheng Y."/>
            <person name="Lin W."/>
            <person name="Duan Y."/>
            <person name="Cao H."/>
            <person name="Xiong S."/>
            <person name="Wang X."/>
            <person name="Wei L."/>
            <person name="Li C."/>
            <person name="Ma Q."/>
            <person name="Ju M."/>
            <person name="Zhao R."/>
            <person name="Li G."/>
            <person name="Mu C."/>
            <person name="Tian Q."/>
            <person name="Mei H."/>
            <person name="Zhang T."/>
            <person name="Gao T."/>
            <person name="Zhang H."/>
        </authorList>
    </citation>
    <scope>NUCLEOTIDE SEQUENCE</scope>
    <source>
        <strain evidence="23">KEN1</strain>
    </source>
</reference>
<organism evidence="23">
    <name type="scientific">Sesamum latifolium</name>
    <dbReference type="NCBI Taxonomy" id="2727402"/>
    <lineage>
        <taxon>Eukaryota</taxon>
        <taxon>Viridiplantae</taxon>
        <taxon>Streptophyta</taxon>
        <taxon>Embryophyta</taxon>
        <taxon>Tracheophyta</taxon>
        <taxon>Spermatophyta</taxon>
        <taxon>Magnoliopsida</taxon>
        <taxon>eudicotyledons</taxon>
        <taxon>Gunneridae</taxon>
        <taxon>Pentapetalae</taxon>
        <taxon>asterids</taxon>
        <taxon>lamiids</taxon>
        <taxon>Lamiales</taxon>
        <taxon>Pedaliaceae</taxon>
        <taxon>Sesamum</taxon>
    </lineage>
</organism>
<evidence type="ECO:0000256" key="21">
    <source>
        <dbReference type="SAM" id="Phobius"/>
    </source>
</evidence>
<proteinExistence type="inferred from homology"/>
<evidence type="ECO:0000256" key="4">
    <source>
        <dbReference type="ARBA" id="ARBA00022475"/>
    </source>
</evidence>
<keyword evidence="15 21" id="KW-1133">Transmembrane helix</keyword>
<comment type="catalytic activity">
    <reaction evidence="20">
        <text>L-seryl-[protein] + ATP = O-phospho-L-seryl-[protein] + ADP + H(+)</text>
        <dbReference type="Rhea" id="RHEA:17989"/>
        <dbReference type="Rhea" id="RHEA-COMP:9863"/>
        <dbReference type="Rhea" id="RHEA-COMP:11604"/>
        <dbReference type="ChEBI" id="CHEBI:15378"/>
        <dbReference type="ChEBI" id="CHEBI:29999"/>
        <dbReference type="ChEBI" id="CHEBI:30616"/>
        <dbReference type="ChEBI" id="CHEBI:83421"/>
        <dbReference type="ChEBI" id="CHEBI:456216"/>
        <dbReference type="EC" id="2.7.11.1"/>
    </reaction>
</comment>
<evidence type="ECO:0000256" key="1">
    <source>
        <dbReference type="ARBA" id="ARBA00004162"/>
    </source>
</evidence>
<dbReference type="PROSITE" id="PS50011">
    <property type="entry name" value="PROTEIN_KINASE_DOM"/>
    <property type="match status" value="1"/>
</dbReference>
<dbReference type="FunFam" id="3.80.10.10:FF:000095">
    <property type="entry name" value="LRR receptor-like serine/threonine-protein kinase GSO1"/>
    <property type="match status" value="2"/>
</dbReference>
<dbReference type="GO" id="GO:0005524">
    <property type="term" value="F:ATP binding"/>
    <property type="evidence" value="ECO:0007669"/>
    <property type="project" value="UniProtKB-KW"/>
</dbReference>
<evidence type="ECO:0000256" key="7">
    <source>
        <dbReference type="ARBA" id="ARBA00022614"/>
    </source>
</evidence>
<dbReference type="FunFam" id="1.10.510.10:FF:000358">
    <property type="entry name" value="Putative leucine-rich repeat receptor-like serine/threonine-protein kinase"/>
    <property type="match status" value="1"/>
</dbReference>
<keyword evidence="12" id="KW-0547">Nucleotide-binding</keyword>
<evidence type="ECO:0000256" key="8">
    <source>
        <dbReference type="ARBA" id="ARBA00022679"/>
    </source>
</evidence>
<dbReference type="InterPro" id="IPR003591">
    <property type="entry name" value="Leu-rich_rpt_typical-subtyp"/>
</dbReference>
<keyword evidence="9 21" id="KW-0812">Transmembrane</keyword>
<dbReference type="FunFam" id="3.80.10.10:FF:000383">
    <property type="entry name" value="Leucine-rich repeat receptor protein kinase EMS1"/>
    <property type="match status" value="2"/>
</dbReference>
<dbReference type="PANTHER" id="PTHR27008">
    <property type="entry name" value="OS04G0122200 PROTEIN"/>
    <property type="match status" value="1"/>
</dbReference>
<dbReference type="InterPro" id="IPR011009">
    <property type="entry name" value="Kinase-like_dom_sf"/>
</dbReference>
<dbReference type="SMART" id="SM00365">
    <property type="entry name" value="LRR_SD22"/>
    <property type="match status" value="7"/>
</dbReference>
<dbReference type="GO" id="GO:0051707">
    <property type="term" value="P:response to other organism"/>
    <property type="evidence" value="ECO:0007669"/>
    <property type="project" value="UniProtKB-ARBA"/>
</dbReference>
<evidence type="ECO:0000256" key="19">
    <source>
        <dbReference type="ARBA" id="ARBA00047899"/>
    </source>
</evidence>
<evidence type="ECO:0000256" key="17">
    <source>
        <dbReference type="ARBA" id="ARBA00023170"/>
    </source>
</evidence>
<dbReference type="EC" id="2.7.11.1" evidence="3"/>
<dbReference type="PROSITE" id="PS00108">
    <property type="entry name" value="PROTEIN_KINASE_ST"/>
    <property type="match status" value="1"/>
</dbReference>
<dbReference type="Gene3D" id="1.10.510.10">
    <property type="entry name" value="Transferase(Phosphotransferase) domain 1"/>
    <property type="match status" value="1"/>
</dbReference>
<dbReference type="SUPFAM" id="SSF52047">
    <property type="entry name" value="RNI-like"/>
    <property type="match status" value="1"/>
</dbReference>
<feature type="transmembrane region" description="Helical" evidence="21">
    <location>
        <begin position="798"/>
        <end position="820"/>
    </location>
</feature>
<dbReference type="Pfam" id="PF13855">
    <property type="entry name" value="LRR_8"/>
    <property type="match status" value="2"/>
</dbReference>
<keyword evidence="17 23" id="KW-0675">Receptor</keyword>
<keyword evidence="18" id="KW-0325">Glycoprotein</keyword>
<dbReference type="Pfam" id="PF23598">
    <property type="entry name" value="LRR_14"/>
    <property type="match status" value="1"/>
</dbReference>
<evidence type="ECO:0000256" key="11">
    <source>
        <dbReference type="ARBA" id="ARBA00022737"/>
    </source>
</evidence>
<evidence type="ECO:0000256" key="14">
    <source>
        <dbReference type="ARBA" id="ARBA00022840"/>
    </source>
</evidence>
<dbReference type="PROSITE" id="PS51450">
    <property type="entry name" value="LRR"/>
    <property type="match status" value="2"/>
</dbReference>
<comment type="subcellular location">
    <subcellularLocation>
        <location evidence="1">Cell membrane</location>
        <topology evidence="1">Single-pass membrane protein</topology>
    </subcellularLocation>
</comment>
<keyword evidence="14" id="KW-0067">ATP-binding</keyword>
<dbReference type="PANTHER" id="PTHR27008:SF602">
    <property type="entry name" value="LRR RECEPTOR-LIKE SERINE_THREONINE-PROTEIN KINASE EFR"/>
    <property type="match status" value="1"/>
</dbReference>
<evidence type="ECO:0000256" key="9">
    <source>
        <dbReference type="ARBA" id="ARBA00022692"/>
    </source>
</evidence>
<sequence>MVSKAQGVITNITTDQSALLTLKSHISNLDPTHILSTNWSGPASDVCTWTGATCGHRHRRVTALDISTMGLTGDLPPEIGNLSFLVWLNLSTNFFHGNLPQDFTRLRRLKLVDLSFNSLSGDIPSWFSFLPVLQVLYLRNNSFRGLIPPQLSNASKIEALDLSYNAIEGEIPRQVGDLVSLKELTIRFNRLSGSIPLSLFNISGIEQVDLIGNSLYGSLPDSICQGSLPSLEVLYLGSNLLYGEIPGNLSACSNLRFLSLSVNRFTGSIPRDIGNLRQLEILYLGTNNLTGEIPEELGNLTALRQLDMPGNQFSGSITPKTLNISSLQYINLARSNVSGVLPADMCDHLKQLEQMYLNENNIAGQVPTRLYECSSLWALGLSENKLTGPLPREIANSTLLRNLYLTDNELTEFGNFYSLEQLLLPGNNLTGSIPTSLWNVSTLTILSVSQNQLTGNLPPDLGRGLPNLQMLHLWGNNFTSETQELSFITSLTGCRYLTDLSIASNPFNGVIPASIGNLSALQKLYVYSSGLRGGIPDQIGNLRNLSALSLHDNELTGSLPTTLGNLQSLQGLYLYGNKINGTIPSTLCELKNLNQVYLSDNEIYGAIPDCIWNLSSLRNLYLDSNRLDSNIPPSLWLLTDLLRLSLSSNSLVGSLSPEVGKLRAPDLIDLSNNQLSGIIPATLGELQVLTAISLASNRFEGSIPDSISGMLNLEILDLSQNKLSGPIPISLENLQHLREFNVSFNNLSGEIPSGGPFKNFTAESFMSNKGLCGDERYHVPACHKITAARPRRKTKLRIILICLGASAFVLVISILVYGFARYGRKEKAPSSLDLGPNVAPLRVSYRELHEATDGYSDTRLLGSGSFGSVSKELLETETLWRNLCKVIGSCSNQDFKALILEYMPNGSLEKWLYSESLFLDMSQRISIMMDVAFALEYLHHGYSTPIVHCDVKPTNVLLNESMVAHLCDFGIAKLLGHGQNSTQTMTLATFGYIAPEFGLDGRVSMRCDVYSYGIMLMEVFTRTKPNDEAFAGDVSLRSRVNDSMPDSVVDIIDSNLVRPGDELSSLKLDCLRSIMELALNCSVESPNERIGITDVIASLKKIKDQLLAG</sequence>
<dbReference type="Gene3D" id="3.80.10.10">
    <property type="entry name" value="Ribonuclease Inhibitor"/>
    <property type="match status" value="6"/>
</dbReference>
<accession>A0AAW2VCT5</accession>
<dbReference type="InterPro" id="IPR055414">
    <property type="entry name" value="LRR_R13L4/SHOC2-like"/>
</dbReference>
<evidence type="ECO:0000256" key="2">
    <source>
        <dbReference type="ARBA" id="ARBA00008684"/>
    </source>
</evidence>
<comment type="similarity">
    <text evidence="2">Belongs to the protein kinase superfamily. Ser/Thr protein kinase family.</text>
</comment>
<evidence type="ECO:0000256" key="3">
    <source>
        <dbReference type="ARBA" id="ARBA00012513"/>
    </source>
</evidence>
<dbReference type="InterPro" id="IPR013210">
    <property type="entry name" value="LRR_N_plant-typ"/>
</dbReference>
<comment type="catalytic activity">
    <reaction evidence="19">
        <text>L-threonyl-[protein] + ATP = O-phospho-L-threonyl-[protein] + ADP + H(+)</text>
        <dbReference type="Rhea" id="RHEA:46608"/>
        <dbReference type="Rhea" id="RHEA-COMP:11060"/>
        <dbReference type="Rhea" id="RHEA-COMP:11605"/>
        <dbReference type="ChEBI" id="CHEBI:15378"/>
        <dbReference type="ChEBI" id="CHEBI:30013"/>
        <dbReference type="ChEBI" id="CHEBI:30616"/>
        <dbReference type="ChEBI" id="CHEBI:61977"/>
        <dbReference type="ChEBI" id="CHEBI:456216"/>
        <dbReference type="EC" id="2.7.11.1"/>
    </reaction>
</comment>
<dbReference type="Pfam" id="PF00069">
    <property type="entry name" value="Pkinase"/>
    <property type="match status" value="1"/>
</dbReference>
<keyword evidence="8" id="KW-0808">Transferase</keyword>
<evidence type="ECO:0000256" key="12">
    <source>
        <dbReference type="ARBA" id="ARBA00022741"/>
    </source>
</evidence>
<dbReference type="InterPro" id="IPR051809">
    <property type="entry name" value="Plant_receptor-like_S/T_kinase"/>
</dbReference>
<dbReference type="SUPFAM" id="SSF52058">
    <property type="entry name" value="L domain-like"/>
    <property type="match status" value="2"/>
</dbReference>
<dbReference type="GO" id="GO:0004674">
    <property type="term" value="F:protein serine/threonine kinase activity"/>
    <property type="evidence" value="ECO:0007669"/>
    <property type="project" value="UniProtKB-KW"/>
</dbReference>
<feature type="domain" description="Protein kinase" evidence="22">
    <location>
        <begin position="811"/>
        <end position="1107"/>
    </location>
</feature>
<evidence type="ECO:0000256" key="6">
    <source>
        <dbReference type="ARBA" id="ARBA00022553"/>
    </source>
</evidence>
<dbReference type="GO" id="GO:0006952">
    <property type="term" value="P:defense response"/>
    <property type="evidence" value="ECO:0007669"/>
    <property type="project" value="UniProtKB-ARBA"/>
</dbReference>
<dbReference type="SMART" id="SM00369">
    <property type="entry name" value="LRR_TYP"/>
    <property type="match status" value="12"/>
</dbReference>
<dbReference type="SUPFAM" id="SSF56112">
    <property type="entry name" value="Protein kinase-like (PK-like)"/>
    <property type="match status" value="1"/>
</dbReference>
<dbReference type="Pfam" id="PF08263">
    <property type="entry name" value="LRRNT_2"/>
    <property type="match status" value="1"/>
</dbReference>
<dbReference type="InterPro" id="IPR032675">
    <property type="entry name" value="LRR_dom_sf"/>
</dbReference>
<dbReference type="InterPro" id="IPR001611">
    <property type="entry name" value="Leu-rich_rpt"/>
</dbReference>
<dbReference type="InterPro" id="IPR000719">
    <property type="entry name" value="Prot_kinase_dom"/>
</dbReference>
<reference evidence="23" key="1">
    <citation type="submission" date="2020-06" db="EMBL/GenBank/DDBJ databases">
        <authorList>
            <person name="Li T."/>
            <person name="Hu X."/>
            <person name="Zhang T."/>
            <person name="Song X."/>
            <person name="Zhang H."/>
            <person name="Dai N."/>
            <person name="Sheng W."/>
            <person name="Hou X."/>
            <person name="Wei L."/>
        </authorList>
    </citation>
    <scope>NUCLEOTIDE SEQUENCE</scope>
    <source>
        <strain evidence="23">KEN1</strain>
        <tissue evidence="23">Leaf</tissue>
    </source>
</reference>
<evidence type="ECO:0000259" key="22">
    <source>
        <dbReference type="PROSITE" id="PS50011"/>
    </source>
</evidence>
<name>A0AAW2VCT5_9LAMI</name>
<evidence type="ECO:0000256" key="13">
    <source>
        <dbReference type="ARBA" id="ARBA00022777"/>
    </source>
</evidence>
<dbReference type="InterPro" id="IPR008271">
    <property type="entry name" value="Ser/Thr_kinase_AS"/>
</dbReference>
<evidence type="ECO:0000256" key="18">
    <source>
        <dbReference type="ARBA" id="ARBA00023180"/>
    </source>
</evidence>
<keyword evidence="5" id="KW-0723">Serine/threonine-protein kinase</keyword>
<keyword evidence="11" id="KW-0677">Repeat</keyword>
<dbReference type="SMART" id="SM00220">
    <property type="entry name" value="S_TKc"/>
    <property type="match status" value="1"/>
</dbReference>
<evidence type="ECO:0000256" key="10">
    <source>
        <dbReference type="ARBA" id="ARBA00022729"/>
    </source>
</evidence>
<keyword evidence="10" id="KW-0732">Signal</keyword>
<keyword evidence="16 21" id="KW-0472">Membrane</keyword>
<evidence type="ECO:0000256" key="16">
    <source>
        <dbReference type="ARBA" id="ARBA00023136"/>
    </source>
</evidence>
<evidence type="ECO:0000256" key="5">
    <source>
        <dbReference type="ARBA" id="ARBA00022527"/>
    </source>
</evidence>